<evidence type="ECO:0000256" key="5">
    <source>
        <dbReference type="ARBA" id="ARBA00022631"/>
    </source>
</evidence>
<evidence type="ECO:0000259" key="9">
    <source>
        <dbReference type="Pfam" id="PF00576"/>
    </source>
</evidence>
<protein>
    <recommendedName>
        <fullName evidence="7">5-hydroxyisourate hydrolase</fullName>
        <shortName evidence="7">HIU hydrolase</shortName>
        <shortName evidence="7">HIUHase</shortName>
        <ecNumber evidence="7">3.5.2.17</ecNumber>
    </recommendedName>
</protein>
<evidence type="ECO:0000256" key="2">
    <source>
        <dbReference type="ARBA" id="ARBA00002704"/>
    </source>
</evidence>
<dbReference type="InterPro" id="IPR036817">
    <property type="entry name" value="Transthyretin/HIU_hydrolase_sf"/>
</dbReference>
<keyword evidence="6 7" id="KW-0378">Hydrolase</keyword>
<comment type="catalytic activity">
    <reaction evidence="1 7">
        <text>5-hydroxyisourate + H2O = 5-hydroxy-2-oxo-4-ureido-2,5-dihydro-1H-imidazole-5-carboxylate + H(+)</text>
        <dbReference type="Rhea" id="RHEA:23736"/>
        <dbReference type="ChEBI" id="CHEBI:15377"/>
        <dbReference type="ChEBI" id="CHEBI:15378"/>
        <dbReference type="ChEBI" id="CHEBI:18072"/>
        <dbReference type="ChEBI" id="CHEBI:58639"/>
        <dbReference type="EC" id="3.5.2.17"/>
    </reaction>
</comment>
<dbReference type="EC" id="3.5.2.17" evidence="7"/>
<dbReference type="RefSeq" id="WP_070196028.1">
    <property type="nucleotide sequence ID" value="NZ_LJGU01000114.1"/>
</dbReference>
<keyword evidence="11" id="KW-1185">Reference proteome</keyword>
<comment type="function">
    <text evidence="2">Catalyzes the hydrolysis of 5-hydroxyisourate (HIU) to 2-oxo-4-hydroxy-4-carboxy-5-ureidoimidazoline (OHCU).</text>
</comment>
<gene>
    <name evidence="10" type="ORF">AN216_08820</name>
</gene>
<dbReference type="Pfam" id="PF00576">
    <property type="entry name" value="Transthyretin"/>
    <property type="match status" value="1"/>
</dbReference>
<dbReference type="GO" id="GO:0006144">
    <property type="term" value="P:purine nucleobase metabolic process"/>
    <property type="evidence" value="ECO:0007669"/>
    <property type="project" value="UniProtKB-KW"/>
</dbReference>
<dbReference type="EMBL" id="LJGU01000114">
    <property type="protein sequence ID" value="OEV04282.1"/>
    <property type="molecule type" value="Genomic_DNA"/>
</dbReference>
<feature type="region of interest" description="Disordered" evidence="8">
    <location>
        <begin position="1"/>
        <end position="25"/>
    </location>
</feature>
<feature type="compositionally biased region" description="Polar residues" evidence="8">
    <location>
        <begin position="8"/>
        <end position="17"/>
    </location>
</feature>
<dbReference type="InterPro" id="IPR014306">
    <property type="entry name" value="Hydroxyisourate_hydrolase"/>
</dbReference>
<dbReference type="AlphaFoldDB" id="A0A1E7KJV1"/>
<dbReference type="STRING" id="1075402.AN216_08820"/>
<evidence type="ECO:0000256" key="8">
    <source>
        <dbReference type="SAM" id="MobiDB-lite"/>
    </source>
</evidence>
<dbReference type="PATRIC" id="fig|1075402.3.peg.4583"/>
<comment type="caution">
    <text evidence="10">The sequence shown here is derived from an EMBL/GenBank/DDBJ whole genome shotgun (WGS) entry which is preliminary data.</text>
</comment>
<dbReference type="OrthoDB" id="9792386at2"/>
<name>A0A1E7KJV1_9ACTN</name>
<evidence type="ECO:0000256" key="7">
    <source>
        <dbReference type="RuleBase" id="RU361270"/>
    </source>
</evidence>
<organism evidence="10 11">
    <name type="scientific">Streptomyces oceani</name>
    <dbReference type="NCBI Taxonomy" id="1075402"/>
    <lineage>
        <taxon>Bacteria</taxon>
        <taxon>Bacillati</taxon>
        <taxon>Actinomycetota</taxon>
        <taxon>Actinomycetes</taxon>
        <taxon>Kitasatosporales</taxon>
        <taxon>Streptomycetaceae</taxon>
        <taxon>Streptomyces</taxon>
    </lineage>
</organism>
<dbReference type="PANTHER" id="PTHR10395:SF7">
    <property type="entry name" value="5-HYDROXYISOURATE HYDROLASE"/>
    <property type="match status" value="1"/>
</dbReference>
<evidence type="ECO:0000256" key="1">
    <source>
        <dbReference type="ARBA" id="ARBA00001043"/>
    </source>
</evidence>
<evidence type="ECO:0000313" key="11">
    <source>
        <dbReference type="Proteomes" id="UP000176101"/>
    </source>
</evidence>
<dbReference type="Proteomes" id="UP000176101">
    <property type="component" value="Unassembled WGS sequence"/>
</dbReference>
<dbReference type="InterPro" id="IPR023418">
    <property type="entry name" value="Thyroxine_BS"/>
</dbReference>
<comment type="subunit">
    <text evidence="4 7">Homotetramer.</text>
</comment>
<dbReference type="NCBIfam" id="TIGR02962">
    <property type="entry name" value="hdxy_isourate"/>
    <property type="match status" value="1"/>
</dbReference>
<accession>A0A1E7KJV1</accession>
<reference evidence="10 11" key="1">
    <citation type="journal article" date="2016" name="Front. Microbiol.">
        <title>Comparative Genomics Analysis of Streptomyces Species Reveals Their Adaptation to the Marine Environment and Their Diversity at the Genomic Level.</title>
        <authorList>
            <person name="Tian X."/>
            <person name="Zhang Z."/>
            <person name="Yang T."/>
            <person name="Chen M."/>
            <person name="Li J."/>
            <person name="Chen F."/>
            <person name="Yang J."/>
            <person name="Li W."/>
            <person name="Zhang B."/>
            <person name="Zhang Z."/>
            <person name="Wu J."/>
            <person name="Zhang C."/>
            <person name="Long L."/>
            <person name="Xiao J."/>
        </authorList>
    </citation>
    <scope>NUCLEOTIDE SEQUENCE [LARGE SCALE GENOMIC DNA]</scope>
    <source>
        <strain evidence="10 11">SCSIO 02100</strain>
    </source>
</reference>
<keyword evidence="5 7" id="KW-0659">Purine metabolism</keyword>
<dbReference type="GO" id="GO:0033971">
    <property type="term" value="F:hydroxyisourate hydrolase activity"/>
    <property type="evidence" value="ECO:0007669"/>
    <property type="project" value="UniProtKB-EC"/>
</dbReference>
<dbReference type="Gene3D" id="2.60.40.180">
    <property type="entry name" value="Transthyretin/hydroxyisourate hydrolase domain"/>
    <property type="match status" value="1"/>
</dbReference>
<evidence type="ECO:0000256" key="6">
    <source>
        <dbReference type="ARBA" id="ARBA00022801"/>
    </source>
</evidence>
<dbReference type="SUPFAM" id="SSF49472">
    <property type="entry name" value="Transthyretin (synonym: prealbumin)"/>
    <property type="match status" value="1"/>
</dbReference>
<feature type="compositionally biased region" description="Basic and acidic residues" evidence="8">
    <location>
        <begin position="82"/>
        <end position="106"/>
    </location>
</feature>
<sequence length="142" mass="15612">MSGENPAGRTSVSTHILDTSVGRPAPDVAVRLELRGATDGDWREHGFSRTDADGRCRDFPALPEGTARVRLTFETGPYLARTTDKPAEEQQDAPRTRDSASPERESGSFFPEVTITFTVAEGEHYHVPLLLNPYGYSVYRGS</sequence>
<dbReference type="PANTHER" id="PTHR10395">
    <property type="entry name" value="URICASE AND TRANSTHYRETIN-RELATED"/>
    <property type="match status" value="1"/>
</dbReference>
<evidence type="ECO:0000313" key="10">
    <source>
        <dbReference type="EMBL" id="OEV04282.1"/>
    </source>
</evidence>
<feature type="domain" description="Transthyretin/hydroxyisourate hydrolase" evidence="9">
    <location>
        <begin position="12"/>
        <end position="141"/>
    </location>
</feature>
<evidence type="ECO:0000256" key="3">
    <source>
        <dbReference type="ARBA" id="ARBA00009850"/>
    </source>
</evidence>
<feature type="region of interest" description="Disordered" evidence="8">
    <location>
        <begin position="75"/>
        <end position="108"/>
    </location>
</feature>
<comment type="similarity">
    <text evidence="3 7">Belongs to the transthyretin family. 5-hydroxyisourate hydrolase subfamily.</text>
</comment>
<dbReference type="PROSITE" id="PS00768">
    <property type="entry name" value="TRANSTHYRETIN_1"/>
    <property type="match status" value="1"/>
</dbReference>
<proteinExistence type="inferred from homology"/>
<evidence type="ECO:0000256" key="4">
    <source>
        <dbReference type="ARBA" id="ARBA00011881"/>
    </source>
</evidence>
<dbReference type="InterPro" id="IPR023416">
    <property type="entry name" value="Transthyretin/HIU_hydrolase_d"/>
</dbReference>